<feature type="compositionally biased region" description="Polar residues" evidence="1">
    <location>
        <begin position="74"/>
        <end position="84"/>
    </location>
</feature>
<organism evidence="2 3">
    <name type="scientific">Nepenthes gracilis</name>
    <name type="common">Slender pitcher plant</name>
    <dbReference type="NCBI Taxonomy" id="150966"/>
    <lineage>
        <taxon>Eukaryota</taxon>
        <taxon>Viridiplantae</taxon>
        <taxon>Streptophyta</taxon>
        <taxon>Embryophyta</taxon>
        <taxon>Tracheophyta</taxon>
        <taxon>Spermatophyta</taxon>
        <taxon>Magnoliopsida</taxon>
        <taxon>eudicotyledons</taxon>
        <taxon>Gunneridae</taxon>
        <taxon>Pentapetalae</taxon>
        <taxon>Caryophyllales</taxon>
        <taxon>Nepenthaceae</taxon>
        <taxon>Nepenthes</taxon>
    </lineage>
</organism>
<feature type="region of interest" description="Disordered" evidence="1">
    <location>
        <begin position="74"/>
        <end position="95"/>
    </location>
</feature>
<keyword evidence="3" id="KW-1185">Reference proteome</keyword>
<dbReference type="Proteomes" id="UP001279734">
    <property type="component" value="Unassembled WGS sequence"/>
</dbReference>
<evidence type="ECO:0000313" key="2">
    <source>
        <dbReference type="EMBL" id="GMH17636.1"/>
    </source>
</evidence>
<evidence type="ECO:0000313" key="3">
    <source>
        <dbReference type="Proteomes" id="UP001279734"/>
    </source>
</evidence>
<comment type="caution">
    <text evidence="2">The sequence shown here is derived from an EMBL/GenBank/DDBJ whole genome shotgun (WGS) entry which is preliminary data.</text>
</comment>
<reference evidence="2" key="1">
    <citation type="submission" date="2023-05" db="EMBL/GenBank/DDBJ databases">
        <title>Nepenthes gracilis genome sequencing.</title>
        <authorList>
            <person name="Fukushima K."/>
        </authorList>
    </citation>
    <scope>NUCLEOTIDE SEQUENCE</scope>
    <source>
        <strain evidence="2">SING2019-196</strain>
    </source>
</reference>
<dbReference type="AlphaFoldDB" id="A0AAD3SVE3"/>
<protein>
    <submittedName>
        <fullName evidence="2">Uncharacterized protein</fullName>
    </submittedName>
</protein>
<sequence>MLQRLDSLVLETSENPQKRLPSSKLEISLHKTQSRLPAASSRFKNRCYRGLRENRIRRDRRRWRIFPLSSQTCGDIPRSRTNAPINGGRGVIKRE</sequence>
<gene>
    <name evidence="2" type="ORF">Nepgr_019477</name>
</gene>
<name>A0AAD3SVE3_NEPGR</name>
<evidence type="ECO:0000256" key="1">
    <source>
        <dbReference type="SAM" id="MobiDB-lite"/>
    </source>
</evidence>
<accession>A0AAD3SVE3</accession>
<proteinExistence type="predicted"/>
<dbReference type="EMBL" id="BSYO01000018">
    <property type="protein sequence ID" value="GMH17636.1"/>
    <property type="molecule type" value="Genomic_DNA"/>
</dbReference>